<comment type="caution">
    <text evidence="6">The sequence shown here is derived from an EMBL/GenBank/DDBJ whole genome shotgun (WGS) entry which is preliminary data.</text>
</comment>
<feature type="domain" description="D-isomer specific 2-hydroxyacid dehydrogenase NAD-binding" evidence="5">
    <location>
        <begin position="114"/>
        <end position="285"/>
    </location>
</feature>
<dbReference type="RefSeq" id="WP_232594426.1">
    <property type="nucleotide sequence ID" value="NZ_BSPD01000064.1"/>
</dbReference>
<dbReference type="Pfam" id="PF00389">
    <property type="entry name" value="2-Hacid_dh"/>
    <property type="match status" value="1"/>
</dbReference>
<keyword evidence="7" id="KW-1185">Reference proteome</keyword>
<evidence type="ECO:0000313" key="6">
    <source>
        <dbReference type="EMBL" id="GLS26967.1"/>
    </source>
</evidence>
<dbReference type="GO" id="GO:0030267">
    <property type="term" value="F:glyoxylate reductase (NADPH) activity"/>
    <property type="evidence" value="ECO:0007669"/>
    <property type="project" value="TreeGrafter"/>
</dbReference>
<keyword evidence="1 3" id="KW-0560">Oxidoreductase</keyword>
<name>A0AA37TD02_9GAMM</name>
<organism evidence="6 7">
    <name type="scientific">Marinibactrum halimedae</name>
    <dbReference type="NCBI Taxonomy" id="1444977"/>
    <lineage>
        <taxon>Bacteria</taxon>
        <taxon>Pseudomonadati</taxon>
        <taxon>Pseudomonadota</taxon>
        <taxon>Gammaproteobacteria</taxon>
        <taxon>Cellvibrionales</taxon>
        <taxon>Cellvibrionaceae</taxon>
        <taxon>Marinibactrum</taxon>
    </lineage>
</organism>
<accession>A0AA37TD02</accession>
<dbReference type="EMBL" id="BSPD01000064">
    <property type="protein sequence ID" value="GLS26967.1"/>
    <property type="molecule type" value="Genomic_DNA"/>
</dbReference>
<dbReference type="InterPro" id="IPR006140">
    <property type="entry name" value="D-isomer_DH_NAD-bd"/>
</dbReference>
<evidence type="ECO:0000256" key="3">
    <source>
        <dbReference type="RuleBase" id="RU003719"/>
    </source>
</evidence>
<dbReference type="InterPro" id="IPR050223">
    <property type="entry name" value="D-isomer_2-hydroxyacid_DH"/>
</dbReference>
<evidence type="ECO:0000259" key="5">
    <source>
        <dbReference type="Pfam" id="PF02826"/>
    </source>
</evidence>
<dbReference type="PANTHER" id="PTHR10996:SF283">
    <property type="entry name" value="GLYOXYLATE_HYDROXYPYRUVATE REDUCTASE B"/>
    <property type="match status" value="1"/>
</dbReference>
<dbReference type="InterPro" id="IPR029753">
    <property type="entry name" value="D-isomer_DH_CS"/>
</dbReference>
<dbReference type="PROSITE" id="PS00671">
    <property type="entry name" value="D_2_HYDROXYACID_DH_3"/>
    <property type="match status" value="1"/>
</dbReference>
<feature type="domain" description="D-isomer specific 2-hydroxyacid dehydrogenase catalytic" evidence="4">
    <location>
        <begin position="13"/>
        <end position="301"/>
    </location>
</feature>
<dbReference type="SUPFAM" id="SSF52283">
    <property type="entry name" value="Formate/glycerate dehydrogenase catalytic domain-like"/>
    <property type="match status" value="1"/>
</dbReference>
<evidence type="ECO:0000259" key="4">
    <source>
        <dbReference type="Pfam" id="PF00389"/>
    </source>
</evidence>
<dbReference type="InterPro" id="IPR036291">
    <property type="entry name" value="NAD(P)-bd_dom_sf"/>
</dbReference>
<protein>
    <submittedName>
        <fullName evidence="6">Phosphoglycerate dehydrogenase</fullName>
    </submittedName>
</protein>
<evidence type="ECO:0000256" key="2">
    <source>
        <dbReference type="ARBA" id="ARBA00023027"/>
    </source>
</evidence>
<dbReference type="GO" id="GO:0005829">
    <property type="term" value="C:cytosol"/>
    <property type="evidence" value="ECO:0007669"/>
    <property type="project" value="TreeGrafter"/>
</dbReference>
<dbReference type="GO" id="GO:0016618">
    <property type="term" value="F:hydroxypyruvate reductase [NAD(P)H] activity"/>
    <property type="evidence" value="ECO:0007669"/>
    <property type="project" value="TreeGrafter"/>
</dbReference>
<evidence type="ECO:0000256" key="1">
    <source>
        <dbReference type="ARBA" id="ARBA00023002"/>
    </source>
</evidence>
<dbReference type="GO" id="GO:0051287">
    <property type="term" value="F:NAD binding"/>
    <property type="evidence" value="ECO:0007669"/>
    <property type="project" value="InterPro"/>
</dbReference>
<dbReference type="InterPro" id="IPR006139">
    <property type="entry name" value="D-isomer_2_OHA_DH_cat_dom"/>
</dbReference>
<dbReference type="Pfam" id="PF02826">
    <property type="entry name" value="2-Hacid_dh_C"/>
    <property type="match status" value="1"/>
</dbReference>
<sequence length="311" mass="33995">MKVLVTCPPMLGLREQFLPIFEQHGIEVGMPDFVQTLSEQELIEILPEYDGWIIGDDPATAQVLEAGAAGQLKAAVKWGIGVDNVDFDACKRLGIPITNTPNMFGREVADIALGYVIGLARETFAIDRSVRSGNWLKVSGMSLAGKKVGLIGYGDIGRNTAKRLLAADMHVTAYDPFFDQSQNPFPEVVFQEWPNALSDLDFIVFTCALTESNYHMFSKAQIDKCKTGVRVVNVARGPLINEADLVEALVARKIKSAALDVFENEPLDINSKLAKMEHCIFGSHNSSNTIDAVHATNIKAIDELLGFLGVQ</sequence>
<dbReference type="CDD" id="cd12172">
    <property type="entry name" value="PGDH_like_2"/>
    <property type="match status" value="1"/>
</dbReference>
<reference evidence="6 7" key="1">
    <citation type="journal article" date="2014" name="Int. J. Syst. Evol. Microbiol.">
        <title>Complete genome sequence of Corynebacterium casei LMG S-19264T (=DSM 44701T), isolated from a smear-ripened cheese.</title>
        <authorList>
            <consortium name="US DOE Joint Genome Institute (JGI-PGF)"/>
            <person name="Walter F."/>
            <person name="Albersmeier A."/>
            <person name="Kalinowski J."/>
            <person name="Ruckert C."/>
        </authorList>
    </citation>
    <scope>NUCLEOTIDE SEQUENCE [LARGE SCALE GENOMIC DNA]</scope>
    <source>
        <strain evidence="6 7">NBRC 110095</strain>
    </source>
</reference>
<dbReference type="PANTHER" id="PTHR10996">
    <property type="entry name" value="2-HYDROXYACID DEHYDROGENASE-RELATED"/>
    <property type="match status" value="1"/>
</dbReference>
<dbReference type="AlphaFoldDB" id="A0AA37TD02"/>
<keyword evidence="2" id="KW-0520">NAD</keyword>
<gene>
    <name evidence="6" type="ORF">GCM10007877_26860</name>
</gene>
<proteinExistence type="inferred from homology"/>
<evidence type="ECO:0000313" key="7">
    <source>
        <dbReference type="Proteomes" id="UP001156870"/>
    </source>
</evidence>
<dbReference type="Proteomes" id="UP001156870">
    <property type="component" value="Unassembled WGS sequence"/>
</dbReference>
<dbReference type="Gene3D" id="3.40.50.720">
    <property type="entry name" value="NAD(P)-binding Rossmann-like Domain"/>
    <property type="match status" value="2"/>
</dbReference>
<comment type="similarity">
    <text evidence="3">Belongs to the D-isomer specific 2-hydroxyacid dehydrogenase family.</text>
</comment>
<dbReference type="SUPFAM" id="SSF51735">
    <property type="entry name" value="NAD(P)-binding Rossmann-fold domains"/>
    <property type="match status" value="1"/>
</dbReference>